<proteinExistence type="predicted"/>
<dbReference type="EMBL" id="UOFJ01000444">
    <property type="protein sequence ID" value="VAW69557.1"/>
    <property type="molecule type" value="Genomic_DNA"/>
</dbReference>
<feature type="transmembrane region" description="Helical" evidence="3">
    <location>
        <begin position="12"/>
        <end position="31"/>
    </location>
</feature>
<gene>
    <name evidence="5" type="ORF">MNBD_GAMMA10-79</name>
</gene>
<feature type="region of interest" description="Disordered" evidence="2">
    <location>
        <begin position="247"/>
        <end position="272"/>
    </location>
</feature>
<name>A0A3B0Y1T4_9ZZZZ</name>
<dbReference type="InterPro" id="IPR056823">
    <property type="entry name" value="TEN-like_YD-shell"/>
</dbReference>
<dbReference type="NCBIfam" id="TIGR03696">
    <property type="entry name" value="Rhs_assc_core"/>
    <property type="match status" value="1"/>
</dbReference>
<protein>
    <submittedName>
        <fullName evidence="5">Rhs-family protein</fullName>
    </submittedName>
</protein>
<feature type="domain" description="Teneurin-like YD-shell" evidence="4">
    <location>
        <begin position="32"/>
        <end position="127"/>
    </location>
</feature>
<accession>A0A3B0Y1T4</accession>
<dbReference type="PANTHER" id="PTHR32305">
    <property type="match status" value="1"/>
</dbReference>
<feature type="transmembrane region" description="Helical" evidence="3">
    <location>
        <begin position="138"/>
        <end position="158"/>
    </location>
</feature>
<evidence type="ECO:0000313" key="5">
    <source>
        <dbReference type="EMBL" id="VAW69557.1"/>
    </source>
</evidence>
<evidence type="ECO:0000256" key="1">
    <source>
        <dbReference type="ARBA" id="ARBA00022737"/>
    </source>
</evidence>
<evidence type="ECO:0000256" key="2">
    <source>
        <dbReference type="SAM" id="MobiDB-lite"/>
    </source>
</evidence>
<evidence type="ECO:0000259" key="4">
    <source>
        <dbReference type="Pfam" id="PF25023"/>
    </source>
</evidence>
<keyword evidence="3" id="KW-1133">Transmembrane helix</keyword>
<dbReference type="PANTHER" id="PTHR32305:SF17">
    <property type="entry name" value="TRNA NUCLEASE WAPA"/>
    <property type="match status" value="1"/>
</dbReference>
<keyword evidence="1" id="KW-0677">Repeat</keyword>
<sequence length="288" mass="31601">MTNLIFKKIINIILAISIIANNAIAVEVTYYHNDLLGSPVATSNKNGDVKWQEQYKPYGDRISKEAASASNEMWFTGKQHDDDTGLTYMNARYYDPVIGRFMATDPVSFVETNPMSFNRYAYANNNPYKYIDPDGRSVALVVEALIVFGLIVVLSTVAPDPGNQRAEANRAAANSISDAVSGIGSVFSDDSGETTVGDLDILHDDGTIGDRPDISGLSDDELLDSVMNPSDADDPGLVENDDGKLINGNTRARELKRRAKNPDSKINDKTKIPVTKRKSNNSDFFFDM</sequence>
<dbReference type="Pfam" id="PF25023">
    <property type="entry name" value="TEN_YD-shell"/>
    <property type="match status" value="1"/>
</dbReference>
<feature type="compositionally biased region" description="Basic and acidic residues" evidence="2">
    <location>
        <begin position="260"/>
        <end position="271"/>
    </location>
</feature>
<dbReference type="AlphaFoldDB" id="A0A3B0Y1T4"/>
<dbReference type="Gene3D" id="2.180.10.10">
    <property type="entry name" value="RHS repeat-associated core"/>
    <property type="match status" value="1"/>
</dbReference>
<keyword evidence="3" id="KW-0472">Membrane</keyword>
<dbReference type="InterPro" id="IPR050708">
    <property type="entry name" value="T6SS_VgrG/RHS"/>
</dbReference>
<reference evidence="5" key="1">
    <citation type="submission" date="2018-06" db="EMBL/GenBank/DDBJ databases">
        <authorList>
            <person name="Zhirakovskaya E."/>
        </authorList>
    </citation>
    <scope>NUCLEOTIDE SEQUENCE</scope>
</reference>
<organism evidence="5">
    <name type="scientific">hydrothermal vent metagenome</name>
    <dbReference type="NCBI Taxonomy" id="652676"/>
    <lineage>
        <taxon>unclassified sequences</taxon>
        <taxon>metagenomes</taxon>
        <taxon>ecological metagenomes</taxon>
    </lineage>
</organism>
<keyword evidence="3" id="KW-0812">Transmembrane</keyword>
<evidence type="ECO:0000256" key="3">
    <source>
        <dbReference type="SAM" id="Phobius"/>
    </source>
</evidence>
<dbReference type="InterPro" id="IPR022385">
    <property type="entry name" value="Rhs_assc_core"/>
</dbReference>